<sequence length="391" mass="44649">MALIFEVSEYQERLRKVKESMLRKGIQVLIVSDPANMNYLTGYDGWSFYVHQGLVIALDYDEPIWWGRGMDANGAKLTTWLKHDNIRPYADDYVQNVFKHPMSFVADILREMGWEKRHIGVEKDNYWFTGQCLDVLREELPQAKFHNATSLVNWIRTIKSPAEIKYIKEAAKVCEHVMKTAIDSIEVGRLESEAAANVYHAMIKGTDEFTGDHPAIFPIMPSNERTSAAHLGWKPDRKYAPGDIVLLELCGVRFRYHCPLSRTVYIGDPPKELKEIADVVIDGIAKTLDFIKPGVTAEEIEAKWREAISGSRVVKPSRLGYAFGLNYVPDWGEHTVSLRPGDKTIMKPGMTIHLMPGIWLDEFGFECSEPFLVTEKGCETFLNFPRKIFTK</sequence>
<dbReference type="InterPro" id="IPR050659">
    <property type="entry name" value="Peptidase_M24B"/>
</dbReference>
<dbReference type="CDD" id="cd01066">
    <property type="entry name" value="APP_MetAP"/>
    <property type="match status" value="1"/>
</dbReference>
<dbReference type="Gene3D" id="3.90.230.10">
    <property type="entry name" value="Creatinase/methionine aminopeptidase superfamily"/>
    <property type="match status" value="1"/>
</dbReference>
<dbReference type="InterPro" id="IPR000994">
    <property type="entry name" value="Pept_M24"/>
</dbReference>
<dbReference type="InterPro" id="IPR036005">
    <property type="entry name" value="Creatinase/aminopeptidase-like"/>
</dbReference>
<dbReference type="PANTHER" id="PTHR46112">
    <property type="entry name" value="AMINOPEPTIDASE"/>
    <property type="match status" value="1"/>
</dbReference>
<dbReference type="InterPro" id="IPR000587">
    <property type="entry name" value="Creatinase_N"/>
</dbReference>
<dbReference type="SUPFAM" id="SSF53092">
    <property type="entry name" value="Creatinase/prolidase N-terminal domain"/>
    <property type="match status" value="1"/>
</dbReference>
<feature type="domain" description="Creatinase N-terminal" evidence="2">
    <location>
        <begin position="13"/>
        <end position="158"/>
    </location>
</feature>
<dbReference type="SUPFAM" id="SSF55920">
    <property type="entry name" value="Creatinase/aminopeptidase"/>
    <property type="match status" value="1"/>
</dbReference>
<comment type="caution">
    <text evidence="3">The sequence shown here is derived from an EMBL/GenBank/DDBJ whole genome shotgun (WGS) entry which is preliminary data.</text>
</comment>
<accession>A0A0T5XDI9</accession>
<dbReference type="STRING" id="592015.HMPREF1705_03686"/>
<reference evidence="4" key="1">
    <citation type="submission" date="2012-09" db="EMBL/GenBank/DDBJ databases">
        <authorList>
            <person name="Weinstock G."/>
            <person name="Sodergren E."/>
            <person name="Clifton S."/>
            <person name="Fulton L."/>
            <person name="Fulton B."/>
            <person name="Courtney L."/>
            <person name="Fronick C."/>
            <person name="Harrison M."/>
            <person name="Strong C."/>
            <person name="Farmer C."/>
            <person name="Delehaunty K."/>
            <person name="Markovic C."/>
            <person name="Hall O."/>
            <person name="Minx P."/>
            <person name="Tomlinson C."/>
            <person name="Mitreva M."/>
            <person name="Nelson J."/>
            <person name="Hou S."/>
            <person name="Wollam A."/>
            <person name="Pepin K.H."/>
            <person name="Johnson M."/>
            <person name="Bhonagiri V."/>
            <person name="Nash W.E."/>
            <person name="Suruliraj S."/>
            <person name="Warren W."/>
            <person name="Chinwalla A."/>
            <person name="Mardis E.R."/>
            <person name="Wilson R.K."/>
        </authorList>
    </citation>
    <scope>NUCLEOTIDE SEQUENCE [LARGE SCALE GENOMIC DNA]</scope>
    <source>
        <strain evidence="4">OS1</strain>
    </source>
</reference>
<evidence type="ECO:0000313" key="4">
    <source>
        <dbReference type="Proteomes" id="UP000005273"/>
    </source>
</evidence>
<dbReference type="AlphaFoldDB" id="A0A0T5XDI9"/>
<dbReference type="RefSeq" id="WP_009200909.1">
    <property type="nucleotide sequence ID" value="NZ_ACJX03000001.1"/>
</dbReference>
<dbReference type="InterPro" id="IPR029149">
    <property type="entry name" value="Creatin/AminoP/Spt16_N"/>
</dbReference>
<dbReference type="eggNOG" id="COG0006">
    <property type="taxonomic scope" value="Bacteria"/>
</dbReference>
<dbReference type="Pfam" id="PF00557">
    <property type="entry name" value="Peptidase_M24"/>
    <property type="match status" value="1"/>
</dbReference>
<evidence type="ECO:0000259" key="1">
    <source>
        <dbReference type="Pfam" id="PF00557"/>
    </source>
</evidence>
<evidence type="ECO:0000259" key="2">
    <source>
        <dbReference type="Pfam" id="PF01321"/>
    </source>
</evidence>
<feature type="domain" description="Peptidase M24" evidence="1">
    <location>
        <begin position="166"/>
        <end position="375"/>
    </location>
</feature>
<dbReference type="EMBL" id="ACJX03000001">
    <property type="protein sequence ID" value="KRT36403.1"/>
    <property type="molecule type" value="Genomic_DNA"/>
</dbReference>
<protein>
    <submittedName>
        <fullName evidence="3">Creatinase</fullName>
    </submittedName>
</protein>
<proteinExistence type="predicted"/>
<dbReference type="PANTHER" id="PTHR46112:SF2">
    <property type="entry name" value="XAA-PRO AMINOPEPTIDASE P-RELATED"/>
    <property type="match status" value="1"/>
</dbReference>
<dbReference type="Gene3D" id="3.40.350.10">
    <property type="entry name" value="Creatinase/prolidase N-terminal domain"/>
    <property type="match status" value="1"/>
</dbReference>
<dbReference type="Proteomes" id="UP000005273">
    <property type="component" value="Unassembled WGS sequence"/>
</dbReference>
<keyword evidence="4" id="KW-1185">Reference proteome</keyword>
<gene>
    <name evidence="3" type="ORF">HMPREF1705_03686</name>
</gene>
<evidence type="ECO:0000313" key="3">
    <source>
        <dbReference type="EMBL" id="KRT36403.1"/>
    </source>
</evidence>
<name>A0A0T5XDI9_9BACT</name>
<dbReference type="Pfam" id="PF01321">
    <property type="entry name" value="Creatinase_N"/>
    <property type="match status" value="1"/>
</dbReference>
<organism evidence="3 4">
    <name type="scientific">Acetomicrobium hydrogeniformans ATCC BAA-1850</name>
    <dbReference type="NCBI Taxonomy" id="592015"/>
    <lineage>
        <taxon>Bacteria</taxon>
        <taxon>Thermotogati</taxon>
        <taxon>Synergistota</taxon>
        <taxon>Synergistia</taxon>
        <taxon>Synergistales</taxon>
        <taxon>Acetomicrobiaceae</taxon>
        <taxon>Acetomicrobium</taxon>
    </lineage>
</organism>